<dbReference type="HOGENOM" id="CLU_040681_12_1_2"/>
<evidence type="ECO:0000259" key="3">
    <source>
        <dbReference type="PROSITE" id="PS51371"/>
    </source>
</evidence>
<dbReference type="PANTHER" id="PTHR43080:SF2">
    <property type="entry name" value="CBS DOMAIN-CONTAINING PROTEIN"/>
    <property type="match status" value="1"/>
</dbReference>
<dbReference type="InterPro" id="IPR046342">
    <property type="entry name" value="CBS_dom_sf"/>
</dbReference>
<organism evidence="4 5">
    <name type="scientific">Pyrobaculum calidifontis (strain DSM 21063 / JCM 11548 / VA1)</name>
    <dbReference type="NCBI Taxonomy" id="410359"/>
    <lineage>
        <taxon>Archaea</taxon>
        <taxon>Thermoproteota</taxon>
        <taxon>Thermoprotei</taxon>
        <taxon>Thermoproteales</taxon>
        <taxon>Thermoproteaceae</taxon>
        <taxon>Pyrobaculum</taxon>
    </lineage>
</organism>
<dbReference type="CDD" id="cd09836">
    <property type="entry name" value="CBS_pair_arch"/>
    <property type="match status" value="1"/>
</dbReference>
<keyword evidence="1 2" id="KW-0129">CBS domain</keyword>
<dbReference type="Pfam" id="PF00571">
    <property type="entry name" value="CBS"/>
    <property type="match status" value="2"/>
</dbReference>
<dbReference type="eggNOG" id="arCOG00631">
    <property type="taxonomic scope" value="Archaea"/>
</dbReference>
<dbReference type="EMBL" id="CP000561">
    <property type="protein sequence ID" value="ABO08814.1"/>
    <property type="molecule type" value="Genomic_DNA"/>
</dbReference>
<dbReference type="KEGG" id="pcl:Pcal_1394"/>
<sequence length="135" mass="14582">MVAAAGGMKVRDLIRKPPVTVPPTATLLEAAEALTSHGVGAVVVVDPSSPDKPIGILSERDIVKAISAKMPLSTPVEAFMSTDLVTVEAEEPLSRAADLMWMYNIRHLVVVERGKFVGVISVRDLLEPNRRRQLC</sequence>
<evidence type="ECO:0000313" key="5">
    <source>
        <dbReference type="Proteomes" id="UP000001431"/>
    </source>
</evidence>
<dbReference type="STRING" id="410359.Pcal_1394"/>
<evidence type="ECO:0000313" key="4">
    <source>
        <dbReference type="EMBL" id="ABO08814.1"/>
    </source>
</evidence>
<dbReference type="InterPro" id="IPR000644">
    <property type="entry name" value="CBS_dom"/>
</dbReference>
<dbReference type="PROSITE" id="PS51371">
    <property type="entry name" value="CBS"/>
    <property type="match status" value="2"/>
</dbReference>
<dbReference type="OrthoDB" id="65817at2157"/>
<dbReference type="Proteomes" id="UP000001431">
    <property type="component" value="Chromosome"/>
</dbReference>
<reference evidence="4" key="1">
    <citation type="submission" date="2007-02" db="EMBL/GenBank/DDBJ databases">
        <title>Complete sequence of Pyrobaculum calidifontis JCM 11548.</title>
        <authorList>
            <consortium name="US DOE Joint Genome Institute"/>
            <person name="Copeland A."/>
            <person name="Lucas S."/>
            <person name="Lapidus A."/>
            <person name="Barry K."/>
            <person name="Glavina del Rio T."/>
            <person name="Dalin E."/>
            <person name="Tice H."/>
            <person name="Pitluck S."/>
            <person name="Chain P."/>
            <person name="Malfatti S."/>
            <person name="Shin M."/>
            <person name="Vergez L."/>
            <person name="Schmutz J."/>
            <person name="Larimer F."/>
            <person name="Land M."/>
            <person name="Hauser L."/>
            <person name="Kyrpides N."/>
            <person name="Mikhailova N."/>
            <person name="Cozen A.E."/>
            <person name="Fitz-Gibbon S.T."/>
            <person name="House C.H."/>
            <person name="Saltikov C."/>
            <person name="Lowe T.M."/>
            <person name="Richardson P."/>
        </authorList>
    </citation>
    <scope>NUCLEOTIDE SEQUENCE [LARGE SCALE GENOMIC DNA]</scope>
    <source>
        <strain evidence="4">JCM 11548</strain>
    </source>
</reference>
<name>A3MVZ7_PYRCJ</name>
<proteinExistence type="predicted"/>
<evidence type="ECO:0000256" key="2">
    <source>
        <dbReference type="PROSITE-ProRule" id="PRU00703"/>
    </source>
</evidence>
<evidence type="ECO:0000256" key="1">
    <source>
        <dbReference type="ARBA" id="ARBA00023122"/>
    </source>
</evidence>
<accession>A3MVZ7</accession>
<dbReference type="AlphaFoldDB" id="A3MVZ7"/>
<dbReference type="SMART" id="SM00116">
    <property type="entry name" value="CBS"/>
    <property type="match status" value="2"/>
</dbReference>
<dbReference type="Gene3D" id="3.10.580.10">
    <property type="entry name" value="CBS-domain"/>
    <property type="match status" value="1"/>
</dbReference>
<feature type="domain" description="CBS" evidence="3">
    <location>
        <begin position="14"/>
        <end position="72"/>
    </location>
</feature>
<dbReference type="SUPFAM" id="SSF54631">
    <property type="entry name" value="CBS-domain pair"/>
    <property type="match status" value="1"/>
</dbReference>
<dbReference type="InterPro" id="IPR051257">
    <property type="entry name" value="Diverse_CBS-Domain"/>
</dbReference>
<keyword evidence="5" id="KW-1185">Reference proteome</keyword>
<dbReference type="PANTHER" id="PTHR43080">
    <property type="entry name" value="CBS DOMAIN-CONTAINING PROTEIN CBSX3, MITOCHONDRIAL"/>
    <property type="match status" value="1"/>
</dbReference>
<feature type="domain" description="CBS" evidence="3">
    <location>
        <begin position="80"/>
        <end position="135"/>
    </location>
</feature>
<gene>
    <name evidence="4" type="ordered locus">Pcal_1394</name>
</gene>
<protein>
    <submittedName>
        <fullName evidence="4">Signal-transduction protein with CBS domains</fullName>
    </submittedName>
</protein>